<evidence type="ECO:0000313" key="3">
    <source>
        <dbReference type="Proteomes" id="UP000829196"/>
    </source>
</evidence>
<organism evidence="2 3">
    <name type="scientific">Dendrobium nobile</name>
    <name type="common">Orchid</name>
    <dbReference type="NCBI Taxonomy" id="94219"/>
    <lineage>
        <taxon>Eukaryota</taxon>
        <taxon>Viridiplantae</taxon>
        <taxon>Streptophyta</taxon>
        <taxon>Embryophyta</taxon>
        <taxon>Tracheophyta</taxon>
        <taxon>Spermatophyta</taxon>
        <taxon>Magnoliopsida</taxon>
        <taxon>Liliopsida</taxon>
        <taxon>Asparagales</taxon>
        <taxon>Orchidaceae</taxon>
        <taxon>Epidendroideae</taxon>
        <taxon>Malaxideae</taxon>
        <taxon>Dendrobiinae</taxon>
        <taxon>Dendrobium</taxon>
    </lineage>
</organism>
<gene>
    <name evidence="2" type="ORF">KFK09_000544</name>
</gene>
<keyword evidence="3" id="KW-1185">Reference proteome</keyword>
<keyword evidence="1" id="KW-0812">Transmembrane</keyword>
<name>A0A8T3CBU5_DENNO</name>
<protein>
    <submittedName>
        <fullName evidence="2">Uncharacterized protein</fullName>
    </submittedName>
</protein>
<proteinExistence type="predicted"/>
<dbReference type="EMBL" id="JAGYWB010000001">
    <property type="protein sequence ID" value="KAI0530995.1"/>
    <property type="molecule type" value="Genomic_DNA"/>
</dbReference>
<evidence type="ECO:0000256" key="1">
    <source>
        <dbReference type="SAM" id="Phobius"/>
    </source>
</evidence>
<dbReference type="AlphaFoldDB" id="A0A8T3CBU5"/>
<feature type="transmembrane region" description="Helical" evidence="1">
    <location>
        <begin position="48"/>
        <end position="67"/>
    </location>
</feature>
<reference evidence="2" key="1">
    <citation type="journal article" date="2022" name="Front. Genet.">
        <title>Chromosome-Scale Assembly of the Dendrobium nobile Genome Provides Insights Into the Molecular Mechanism of the Biosynthesis of the Medicinal Active Ingredient of Dendrobium.</title>
        <authorList>
            <person name="Xu Q."/>
            <person name="Niu S.-C."/>
            <person name="Li K.-L."/>
            <person name="Zheng P.-J."/>
            <person name="Zhang X.-J."/>
            <person name="Jia Y."/>
            <person name="Liu Y."/>
            <person name="Niu Y.-X."/>
            <person name="Yu L.-H."/>
            <person name="Chen D.-F."/>
            <person name="Zhang G.-Q."/>
        </authorList>
    </citation>
    <scope>NUCLEOTIDE SEQUENCE</scope>
    <source>
        <tissue evidence="2">Leaf</tissue>
    </source>
</reference>
<keyword evidence="1" id="KW-0472">Membrane</keyword>
<accession>A0A8T3CBU5</accession>
<sequence length="99" mass="11557">MDHCKHVKESSIIANIYLHPSYVDHHCLQGLNTFACIWTLLAREMYQLLPPTTWYVVFVFVACLLIFTRDCHMCLSINDCLVSRRLFSSQLSCFTCEHI</sequence>
<comment type="caution">
    <text evidence="2">The sequence shown here is derived from an EMBL/GenBank/DDBJ whole genome shotgun (WGS) entry which is preliminary data.</text>
</comment>
<keyword evidence="1" id="KW-1133">Transmembrane helix</keyword>
<dbReference type="Proteomes" id="UP000829196">
    <property type="component" value="Unassembled WGS sequence"/>
</dbReference>
<evidence type="ECO:0000313" key="2">
    <source>
        <dbReference type="EMBL" id="KAI0530995.1"/>
    </source>
</evidence>